<proteinExistence type="predicted"/>
<dbReference type="HOGENOM" id="CLU_3216935_0_0_6"/>
<organism evidence="1 2">
    <name type="scientific">Hafnia alvei ATCC 51873</name>
    <dbReference type="NCBI Taxonomy" id="1002364"/>
    <lineage>
        <taxon>Bacteria</taxon>
        <taxon>Pseudomonadati</taxon>
        <taxon>Pseudomonadota</taxon>
        <taxon>Gammaproteobacteria</taxon>
        <taxon>Enterobacterales</taxon>
        <taxon>Hafniaceae</taxon>
        <taxon>Hafnia</taxon>
    </lineage>
</organism>
<sequence>MSTWQLSSLVDEGLSQLSPLIETHLSPRGEKPMIYSLPDGLAKS</sequence>
<evidence type="ECO:0000313" key="1">
    <source>
        <dbReference type="EMBL" id="EHM43172.1"/>
    </source>
</evidence>
<dbReference type="Proteomes" id="UP000005959">
    <property type="component" value="Unassembled WGS sequence"/>
</dbReference>
<comment type="caution">
    <text evidence="1">The sequence shown here is derived from an EMBL/GenBank/DDBJ whole genome shotgun (WGS) entry which is preliminary data.</text>
</comment>
<dbReference type="EMBL" id="AGCI01000044">
    <property type="protein sequence ID" value="EHM43172.1"/>
    <property type="molecule type" value="Genomic_DNA"/>
</dbReference>
<reference evidence="1 2" key="1">
    <citation type="submission" date="2011-08" db="EMBL/GenBank/DDBJ databases">
        <authorList>
            <person name="Weinstock G."/>
            <person name="Sodergren E."/>
            <person name="Clifton S."/>
            <person name="Fulton L."/>
            <person name="Fulton B."/>
            <person name="Courtney L."/>
            <person name="Fronick C."/>
            <person name="Harrison M."/>
            <person name="Strong C."/>
            <person name="Farmer C."/>
            <person name="Delahaunty K."/>
            <person name="Markovic C."/>
            <person name="Hall O."/>
            <person name="Minx P."/>
            <person name="Tomlinson C."/>
            <person name="Mitreva M."/>
            <person name="Hou S."/>
            <person name="Chen J."/>
            <person name="Wollam A."/>
            <person name="Pepin K.H."/>
            <person name="Johnson M."/>
            <person name="Bhonagiri V."/>
            <person name="Zhang X."/>
            <person name="Suruliraj S."/>
            <person name="Warren W."/>
            <person name="Chinwalla A."/>
            <person name="Mardis E.R."/>
            <person name="Wilson R.K."/>
        </authorList>
    </citation>
    <scope>NUCLEOTIDE SEQUENCE [LARGE SCALE GENOMIC DNA]</scope>
    <source>
        <strain evidence="1 2">ATCC 51873</strain>
    </source>
</reference>
<gene>
    <name evidence="1" type="ORF">HMPREF0454_02001</name>
</gene>
<dbReference type="AlphaFoldDB" id="G9Y637"/>
<evidence type="ECO:0000313" key="2">
    <source>
        <dbReference type="Proteomes" id="UP000005959"/>
    </source>
</evidence>
<name>G9Y637_HAFAL</name>
<accession>G9Y637</accession>
<protein>
    <submittedName>
        <fullName evidence="1">Uncharacterized protein</fullName>
    </submittedName>
</protein>
<dbReference type="PATRIC" id="fig|1002364.3.peg.1818"/>